<organism evidence="3">
    <name type="scientific">Aureococcus anophagefferens</name>
    <name type="common">Harmful bloom alga</name>
    <dbReference type="NCBI Taxonomy" id="44056"/>
    <lineage>
        <taxon>Eukaryota</taxon>
        <taxon>Sar</taxon>
        <taxon>Stramenopiles</taxon>
        <taxon>Ochrophyta</taxon>
        <taxon>Pelagophyceae</taxon>
        <taxon>Pelagomonadales</taxon>
        <taxon>Pelagomonadaceae</taxon>
        <taxon>Aureococcus</taxon>
    </lineage>
</organism>
<feature type="signal peptide" evidence="1">
    <location>
        <begin position="1"/>
        <end position="15"/>
    </location>
</feature>
<evidence type="ECO:0008006" key="4">
    <source>
        <dbReference type="Google" id="ProtNLM"/>
    </source>
</evidence>
<protein>
    <recommendedName>
        <fullName evidence="4">Bacterial surface antigen (D15) domain-containing protein</fullName>
    </recommendedName>
</protein>
<dbReference type="Proteomes" id="UP000002729">
    <property type="component" value="Unassembled WGS sequence"/>
</dbReference>
<reference evidence="2 3" key="1">
    <citation type="journal article" date="2011" name="Proc. Natl. Acad. Sci. U.S.A.">
        <title>Niche of harmful alga Aureococcus anophagefferens revealed through ecogenomics.</title>
        <authorList>
            <person name="Gobler C.J."/>
            <person name="Berry D.L."/>
            <person name="Dyhrman S.T."/>
            <person name="Wilhelm S.W."/>
            <person name="Salamov A."/>
            <person name="Lobanov A.V."/>
            <person name="Zhang Y."/>
            <person name="Collier J.L."/>
            <person name="Wurch L.L."/>
            <person name="Kustka A.B."/>
            <person name="Dill B.D."/>
            <person name="Shah M."/>
            <person name="VerBerkmoes N.C."/>
            <person name="Kuo A."/>
            <person name="Terry A."/>
            <person name="Pangilinan J."/>
            <person name="Lindquist E.A."/>
            <person name="Lucas S."/>
            <person name="Paulsen I.T."/>
            <person name="Hattenrath-Lehmann T.K."/>
            <person name="Talmage S.C."/>
            <person name="Walker E.A."/>
            <person name="Koch F."/>
            <person name="Burson A.M."/>
            <person name="Marcoval M.A."/>
            <person name="Tang Y.Z."/>
            <person name="Lecleir G.R."/>
            <person name="Coyne K.J."/>
            <person name="Berg G.M."/>
            <person name="Bertrand E.M."/>
            <person name="Saito M.A."/>
            <person name="Gladyshev V.N."/>
            <person name="Grigoriev I.V."/>
        </authorList>
    </citation>
    <scope>NUCLEOTIDE SEQUENCE [LARGE SCALE GENOMIC DNA]</scope>
    <source>
        <strain evidence="3">CCMP 1984</strain>
    </source>
</reference>
<evidence type="ECO:0000256" key="1">
    <source>
        <dbReference type="SAM" id="SignalP"/>
    </source>
</evidence>
<proteinExistence type="predicted"/>
<sequence length="474" mass="50052">MRAVLVAVLLRCAAARIRRVEVRALGTTPRLGGPLATPAAQKVLGAGPKRATNDKTRKALAEDAAKWFGSRGYVVDNVGVSVEGGPDGETVVLSAAVLPCGPVRLRTNSSKGVRTRAATVAKRMGLNRRKPFRWDAAKLAKLTEEETGLFVRSGTRAKASVENGCVAVDMVVEEPRYVSLTPEVEINADSARLFLRVVDRNVLGMGAEAQVEAAYSKQGAPEFTTQVTQRSDGGRSWMARLKPLGSRALTTKYGFGDGLSAQFDVEEIPPLDDDDSAYGEQDEGPADAYVAFPRVAAATLRKDGRRAAYAFACGDRVGSRFAGPFARAGAACGGSLALGSRLALAGEPYACVGFGKALADASRPEAVTAPRPYDRMPWDRRKDALGDAFEGALVGALLEASAPVAPDVTAFVFADGAVAADWADGLPVADAAYGLAFQASMLRVDLTKRVGDPFNRKPALTLKLADARNRLKAP</sequence>
<name>F0YMS0_AURAN</name>
<dbReference type="InParanoid" id="F0YMS0"/>
<dbReference type="OrthoDB" id="10519274at2759"/>
<dbReference type="KEGG" id="aaf:AURANDRAFT_67893"/>
<gene>
    <name evidence="2" type="ORF">AURANDRAFT_67893</name>
</gene>
<keyword evidence="3" id="KW-1185">Reference proteome</keyword>
<keyword evidence="1" id="KW-0732">Signal</keyword>
<evidence type="ECO:0000313" key="3">
    <source>
        <dbReference type="Proteomes" id="UP000002729"/>
    </source>
</evidence>
<dbReference type="GeneID" id="20226480"/>
<dbReference type="EMBL" id="GL833167">
    <property type="protein sequence ID" value="EGB03559.1"/>
    <property type="molecule type" value="Genomic_DNA"/>
</dbReference>
<dbReference type="RefSeq" id="XP_009041709.1">
    <property type="nucleotide sequence ID" value="XM_009043461.1"/>
</dbReference>
<evidence type="ECO:0000313" key="2">
    <source>
        <dbReference type="EMBL" id="EGB03559.1"/>
    </source>
</evidence>
<accession>F0YMS0</accession>
<feature type="chain" id="PRO_5012949033" description="Bacterial surface antigen (D15) domain-containing protein" evidence="1">
    <location>
        <begin position="16"/>
        <end position="474"/>
    </location>
</feature>
<dbReference type="AlphaFoldDB" id="F0YMS0"/>